<sequence>MMANVRAIPRLACLKQCRSFASGAETPLMWKLTHGMFDPETPMTEKFPGIPDPIDTEAPKAGAVEITTLSNGVRIASQDMGNPVTAVALFVGAGSRNENPFSSGVSHLIERLAFKGSSTRSKYRMTRDMERTGGLFASSAARETIAFSAEGMREKLPEMLSILSDTALSPVTTGCVEGSAGWDAAVEEINAQTAVIKDELKNFSSEPSGRVTEAIHAAAFHGNTLGLPLVAEERKLGLMTPSTVNDFVSDNFTPGKIVVSAANVDHEALVEVAQSSLGELSGECMPPSTARYTGGSVKISSDGPGQVAIGFKGVSWQDDDLVPVCVLHTLLGGGGSFSSGGPGKGMYTRLYSEILNKHGWVSAASAFNHCYSDGGLFGIHAVCEDPAYLNNLIEVVGLQVGKLAGPLASGELERAKMMTKSSLLMNLESRAVVCEDIGRQILCSGKYAGPEELIKKIEAVSEGDIRKVASKMLESQPSVVTFGEEYATYEYSAIESSIKRQAQLA</sequence>
<organism evidence="8 9">
    <name type="scientific">Gracilariopsis chorda</name>
    <dbReference type="NCBI Taxonomy" id="448386"/>
    <lineage>
        <taxon>Eukaryota</taxon>
        <taxon>Rhodophyta</taxon>
        <taxon>Florideophyceae</taxon>
        <taxon>Rhodymeniophycidae</taxon>
        <taxon>Gracilariales</taxon>
        <taxon>Gracilariaceae</taxon>
        <taxon>Gracilariopsis</taxon>
    </lineage>
</organism>
<dbReference type="Gene3D" id="3.30.830.10">
    <property type="entry name" value="Metalloenzyme, LuxS/M16 peptidase-like"/>
    <property type="match status" value="2"/>
</dbReference>
<dbReference type="PROSITE" id="PS00143">
    <property type="entry name" value="INSULINASE"/>
    <property type="match status" value="1"/>
</dbReference>
<protein>
    <recommendedName>
        <fullName evidence="3">Alpha-MPP</fullName>
    </recommendedName>
    <alternativeName>
        <fullName evidence="4">Inactive zinc metalloprotease alpha</fullName>
    </alternativeName>
</protein>
<evidence type="ECO:0000256" key="3">
    <source>
        <dbReference type="ARBA" id="ARBA00030006"/>
    </source>
</evidence>
<evidence type="ECO:0000313" key="8">
    <source>
        <dbReference type="EMBL" id="PXF49250.1"/>
    </source>
</evidence>
<reference evidence="8 9" key="1">
    <citation type="journal article" date="2018" name="Mol. Biol. Evol.">
        <title>Analysis of the draft genome of the red seaweed Gracilariopsis chorda provides insights into genome size evolution in Rhodophyta.</title>
        <authorList>
            <person name="Lee J."/>
            <person name="Yang E.C."/>
            <person name="Graf L."/>
            <person name="Yang J.H."/>
            <person name="Qiu H."/>
            <person name="Zel Zion U."/>
            <person name="Chan C.X."/>
            <person name="Stephens T.G."/>
            <person name="Weber A.P.M."/>
            <person name="Boo G.H."/>
            <person name="Boo S.M."/>
            <person name="Kim K.M."/>
            <person name="Shin Y."/>
            <person name="Jung M."/>
            <person name="Lee S.J."/>
            <person name="Yim H.S."/>
            <person name="Lee J.H."/>
            <person name="Bhattacharya D."/>
            <person name="Yoon H.S."/>
        </authorList>
    </citation>
    <scope>NUCLEOTIDE SEQUENCE [LARGE SCALE GENOMIC DNA]</scope>
    <source>
        <strain evidence="8 9">SKKU-2015</strain>
        <tissue evidence="8">Whole body</tissue>
    </source>
</reference>
<feature type="domain" description="Peptidase M16 N-terminal" evidence="6">
    <location>
        <begin position="75"/>
        <end position="230"/>
    </location>
</feature>
<dbReference type="InterPro" id="IPR001431">
    <property type="entry name" value="Pept_M16_Zn_BS"/>
</dbReference>
<evidence type="ECO:0000313" key="9">
    <source>
        <dbReference type="Proteomes" id="UP000247409"/>
    </source>
</evidence>
<comment type="similarity">
    <text evidence="2 5">Belongs to the peptidase M16 family.</text>
</comment>
<dbReference type="Proteomes" id="UP000247409">
    <property type="component" value="Unassembled WGS sequence"/>
</dbReference>
<dbReference type="GO" id="GO:0006508">
    <property type="term" value="P:proteolysis"/>
    <property type="evidence" value="ECO:0007669"/>
    <property type="project" value="InterPro"/>
</dbReference>
<dbReference type="GO" id="GO:0004222">
    <property type="term" value="F:metalloendopeptidase activity"/>
    <property type="evidence" value="ECO:0007669"/>
    <property type="project" value="InterPro"/>
</dbReference>
<keyword evidence="9" id="KW-1185">Reference proteome</keyword>
<evidence type="ECO:0000256" key="1">
    <source>
        <dbReference type="ARBA" id="ARBA00002123"/>
    </source>
</evidence>
<dbReference type="GO" id="GO:0005739">
    <property type="term" value="C:mitochondrion"/>
    <property type="evidence" value="ECO:0007669"/>
    <property type="project" value="TreeGrafter"/>
</dbReference>
<comment type="caution">
    <text evidence="8">The sequence shown here is derived from an EMBL/GenBank/DDBJ whole genome shotgun (WGS) entry which is preliminary data.</text>
</comment>
<dbReference type="PANTHER" id="PTHR11851">
    <property type="entry name" value="METALLOPROTEASE"/>
    <property type="match status" value="1"/>
</dbReference>
<comment type="function">
    <text evidence="1">Substrate recognition and binding subunit of the essential mitochondrial processing protease (MPP), which cleaves the mitochondrial sequence off newly imported precursors proteins.</text>
</comment>
<dbReference type="InterPro" id="IPR011249">
    <property type="entry name" value="Metalloenz_LuxS/M16"/>
</dbReference>
<dbReference type="AlphaFoldDB" id="A0A2V3J7I7"/>
<dbReference type="OrthoDB" id="10251424at2759"/>
<dbReference type="Pfam" id="PF00675">
    <property type="entry name" value="Peptidase_M16"/>
    <property type="match status" value="1"/>
</dbReference>
<dbReference type="InterPro" id="IPR050361">
    <property type="entry name" value="MPP/UQCRC_Complex"/>
</dbReference>
<evidence type="ECO:0000256" key="5">
    <source>
        <dbReference type="RuleBase" id="RU004447"/>
    </source>
</evidence>
<dbReference type="InterPro" id="IPR007863">
    <property type="entry name" value="Peptidase_M16_C"/>
</dbReference>
<gene>
    <name evidence="8" type="ORF">BWQ96_01039</name>
</gene>
<name>A0A2V3J7I7_9FLOR</name>
<dbReference type="EMBL" id="NBIV01000007">
    <property type="protein sequence ID" value="PXF49250.1"/>
    <property type="molecule type" value="Genomic_DNA"/>
</dbReference>
<dbReference type="PANTHER" id="PTHR11851:SF49">
    <property type="entry name" value="MITOCHONDRIAL-PROCESSING PEPTIDASE SUBUNIT ALPHA"/>
    <property type="match status" value="1"/>
</dbReference>
<proteinExistence type="inferred from homology"/>
<accession>A0A2V3J7I7</accession>
<evidence type="ECO:0000256" key="2">
    <source>
        <dbReference type="ARBA" id="ARBA00007261"/>
    </source>
</evidence>
<dbReference type="GO" id="GO:0046872">
    <property type="term" value="F:metal ion binding"/>
    <property type="evidence" value="ECO:0007669"/>
    <property type="project" value="InterPro"/>
</dbReference>
<dbReference type="Pfam" id="PF05193">
    <property type="entry name" value="Peptidase_M16_C"/>
    <property type="match status" value="1"/>
</dbReference>
<evidence type="ECO:0000259" key="6">
    <source>
        <dbReference type="Pfam" id="PF00675"/>
    </source>
</evidence>
<feature type="domain" description="Peptidase M16 C-terminal" evidence="7">
    <location>
        <begin position="240"/>
        <end position="417"/>
    </location>
</feature>
<dbReference type="InterPro" id="IPR011765">
    <property type="entry name" value="Pept_M16_N"/>
</dbReference>
<evidence type="ECO:0000259" key="7">
    <source>
        <dbReference type="Pfam" id="PF05193"/>
    </source>
</evidence>
<evidence type="ECO:0000256" key="4">
    <source>
        <dbReference type="ARBA" id="ARBA00032315"/>
    </source>
</evidence>
<dbReference type="SUPFAM" id="SSF63411">
    <property type="entry name" value="LuxS/MPP-like metallohydrolase"/>
    <property type="match status" value="2"/>
</dbReference>
<dbReference type="STRING" id="448386.A0A2V3J7I7"/>